<proteinExistence type="inferred from homology"/>
<dbReference type="PANTHER" id="PTHR45703">
    <property type="entry name" value="DYNEIN HEAVY CHAIN"/>
    <property type="match status" value="1"/>
</dbReference>
<feature type="coiled-coil region" evidence="2">
    <location>
        <begin position="359"/>
        <end position="393"/>
    </location>
</feature>
<evidence type="ECO:0000259" key="4">
    <source>
        <dbReference type="Pfam" id="PF12780"/>
    </source>
</evidence>
<dbReference type="InterPro" id="IPR027417">
    <property type="entry name" value="P-loop_NTPase"/>
</dbReference>
<evidence type="ECO:0000256" key="2">
    <source>
        <dbReference type="SAM" id="Coils"/>
    </source>
</evidence>
<dbReference type="WBParaSite" id="PgR010_g100_t04">
    <property type="protein sequence ID" value="PgR010_g100_t04"/>
    <property type="gene ID" value="PgR010_g100"/>
</dbReference>
<organism evidence="5 6">
    <name type="scientific">Parascaris univalens</name>
    <name type="common">Nematode worm</name>
    <dbReference type="NCBI Taxonomy" id="6257"/>
    <lineage>
        <taxon>Eukaryota</taxon>
        <taxon>Metazoa</taxon>
        <taxon>Ecdysozoa</taxon>
        <taxon>Nematoda</taxon>
        <taxon>Chromadorea</taxon>
        <taxon>Rhabditida</taxon>
        <taxon>Spirurina</taxon>
        <taxon>Ascaridomorpha</taxon>
        <taxon>Ascaridoidea</taxon>
        <taxon>Ascarididae</taxon>
        <taxon>Parascaris</taxon>
    </lineage>
</organism>
<evidence type="ECO:0000259" key="3">
    <source>
        <dbReference type="Pfam" id="PF12777"/>
    </source>
</evidence>
<dbReference type="Gene3D" id="3.40.50.300">
    <property type="entry name" value="P-loop containing nucleotide triphosphate hydrolases"/>
    <property type="match status" value="2"/>
</dbReference>
<dbReference type="GO" id="GO:0007018">
    <property type="term" value="P:microtubule-based movement"/>
    <property type="evidence" value="ECO:0007669"/>
    <property type="project" value="InterPro"/>
</dbReference>
<feature type="coiled-coil region" evidence="2">
    <location>
        <begin position="524"/>
        <end position="558"/>
    </location>
</feature>
<comment type="similarity">
    <text evidence="1">Belongs to the dynein heavy chain family.</text>
</comment>
<name>A0A915AP60_PARUN</name>
<dbReference type="Pfam" id="PF12780">
    <property type="entry name" value="AAA_8"/>
    <property type="match status" value="1"/>
</dbReference>
<dbReference type="AlphaFoldDB" id="A0A915AP60"/>
<feature type="domain" description="Dynein heavy chain coiled coil stalk" evidence="3">
    <location>
        <begin position="368"/>
        <end position="628"/>
    </location>
</feature>
<evidence type="ECO:0000313" key="5">
    <source>
        <dbReference type="Proteomes" id="UP000887569"/>
    </source>
</evidence>
<dbReference type="InterPro" id="IPR024743">
    <property type="entry name" value="Dynein_HC_stalk"/>
</dbReference>
<feature type="domain" description="Dynein heavy chain AAA module D4" evidence="4">
    <location>
        <begin position="18"/>
        <end position="108"/>
    </location>
</feature>
<keyword evidence="5" id="KW-1185">Reference proteome</keyword>
<dbReference type="InterPro" id="IPR026983">
    <property type="entry name" value="DHC"/>
</dbReference>
<dbReference type="GO" id="GO:0051959">
    <property type="term" value="F:dynein light intermediate chain binding"/>
    <property type="evidence" value="ECO:0007669"/>
    <property type="project" value="InterPro"/>
</dbReference>
<reference evidence="6" key="1">
    <citation type="submission" date="2022-11" db="UniProtKB">
        <authorList>
            <consortium name="WormBaseParasite"/>
        </authorList>
    </citation>
    <scope>IDENTIFICATION</scope>
</reference>
<protein>
    <submittedName>
        <fullName evidence="6">Dynein heavy chain coiled coil stalk domain-containing protein</fullName>
    </submittedName>
</protein>
<dbReference type="Gene3D" id="1.20.920.20">
    <property type="match status" value="1"/>
</dbReference>
<dbReference type="GO" id="GO:0045505">
    <property type="term" value="F:dynein intermediate chain binding"/>
    <property type="evidence" value="ECO:0007669"/>
    <property type="project" value="InterPro"/>
</dbReference>
<keyword evidence="2" id="KW-0175">Coiled coil</keyword>
<dbReference type="Pfam" id="PF12777">
    <property type="entry name" value="MT"/>
    <property type="match status" value="1"/>
</dbReference>
<accession>A0A915AP60</accession>
<evidence type="ECO:0000313" key="6">
    <source>
        <dbReference type="WBParaSite" id="PgR010_g100_t04"/>
    </source>
</evidence>
<evidence type="ECO:0000256" key="1">
    <source>
        <dbReference type="ARBA" id="ARBA00008887"/>
    </source>
</evidence>
<dbReference type="Proteomes" id="UP000887569">
    <property type="component" value="Unplaced"/>
</dbReference>
<dbReference type="GO" id="GO:0030286">
    <property type="term" value="C:dynein complex"/>
    <property type="evidence" value="ECO:0007669"/>
    <property type="project" value="InterPro"/>
</dbReference>
<dbReference type="InterPro" id="IPR024317">
    <property type="entry name" value="Dynein_heavy_chain_D4_dom"/>
</dbReference>
<sequence length="849" mass="97423">MENFLFEFRQVYAVARDLNLSITRYTMSHIQRVMRVCRQSWEHMALVGRPGSGRTQCIRLATFALNGQTLSVYPDASSHETFERSWRSAVTRAVQLATSTNHPINVLMRLDFCQDQVKPEWLDMLKQWLQQPIASEMVTDEMIVSTGERIIEHEKMLSTAMQASNIRLPGQRSCRFLISETIHSSAALKKILSARVSDFVHFFFLIGSRAIRHLRWCTVDCYLLLGSKEKSEMCLRVLAESELSLPQRLSIFKLLERLCTIFMDNDAEASIALGRTTPPESRVHFLLCKTFVKAYLQEKRSIGRRKNILKCALGTIAKIIDLSCGDEDSVGSELMLQLDNTKMNLLALKSEYSFKVSSLERMRKDLHAKERDLEKIRRKRDELQQKINAVVSKSRNEYNTASEKLRSYTAADYRKLASLKKPMIGVRFTIEAVRCLVDPMFRPQRNSLDTWTTSQELLRSLFLQSVLATFDVDSVDEIAIQRLKRYLESREFKSTKVEVESDLAASICYWITCVADLVAANSIVRKEYEELKQVIMEMQTLEEELATLNDSIVSKSSEVTRTDEEISRSEQEVAANRRTLDHIQRGAQILRVTAANQMKWQEELDALSRVSDYVLGDSIFMAAFSVLICDRSTRIRRIVLSLWKQELTRERIMFTETICTSEFFVTRLLKNADATGRWPVLFGNTGSLVDTLRVLHPASVSVDVHANSWQSKELIEQTERALRTGTTLILHSIRSSPPVEWYPIISMDIEREFGAVHFYDRSFSISPDARLFFVASTPRTTFSAQFIHMTSTFVIDEVLDNQRLLQEAVQLTDHQRTENMRLLNLLSEHRAGEILDCQEIVEQISAAAS</sequence>
<dbReference type="PANTHER" id="PTHR45703:SF36">
    <property type="entry name" value="DYNEIN HEAVY CHAIN, CYTOPLASMIC"/>
    <property type="match status" value="1"/>
</dbReference>